<accession>A0ABW3BN64</accession>
<proteinExistence type="predicted"/>
<evidence type="ECO:0000256" key="1">
    <source>
        <dbReference type="SAM" id="MobiDB-lite"/>
    </source>
</evidence>
<name>A0ABW3BN64_9ACTN</name>
<sequence length="139" mass="14502">MRTEPTAPSFAAPVAAAAGEPPSAQESGNPTVSRLRGLTAGSFCLRTGWDAAWESEQWQRARAAGREHLSVRLSAGEALIGPLWAPGTDSGCSGCAELRERTVLEHPLAGDLANARGRPTAPGPLLHELLDAASRLLAQ</sequence>
<gene>
    <name evidence="2" type="ORF">ACFQZU_23570</name>
</gene>
<dbReference type="EMBL" id="JBHTHR010001513">
    <property type="protein sequence ID" value="MFD0804276.1"/>
    <property type="molecule type" value="Genomic_DNA"/>
</dbReference>
<organism evidence="2 3">
    <name type="scientific">Streptomonospora algeriensis</name>
    <dbReference type="NCBI Taxonomy" id="995084"/>
    <lineage>
        <taxon>Bacteria</taxon>
        <taxon>Bacillati</taxon>
        <taxon>Actinomycetota</taxon>
        <taxon>Actinomycetes</taxon>
        <taxon>Streptosporangiales</taxon>
        <taxon>Nocardiopsidaceae</taxon>
        <taxon>Streptomonospora</taxon>
    </lineage>
</organism>
<dbReference type="InterPro" id="IPR022291">
    <property type="entry name" value="Bacteriocin_synth_cyclodeHase"/>
</dbReference>
<keyword evidence="3" id="KW-1185">Reference proteome</keyword>
<protein>
    <submittedName>
        <fullName evidence="2">TOMM leader peptide-binding protein</fullName>
    </submittedName>
</protein>
<feature type="non-terminal residue" evidence="2">
    <location>
        <position position="139"/>
    </location>
</feature>
<dbReference type="NCBIfam" id="TIGR03882">
    <property type="entry name" value="cyclo_dehyd_2"/>
    <property type="match status" value="1"/>
</dbReference>
<reference evidence="3" key="1">
    <citation type="journal article" date="2019" name="Int. J. Syst. Evol. Microbiol.">
        <title>The Global Catalogue of Microorganisms (GCM) 10K type strain sequencing project: providing services to taxonomists for standard genome sequencing and annotation.</title>
        <authorList>
            <consortium name="The Broad Institute Genomics Platform"/>
            <consortium name="The Broad Institute Genome Sequencing Center for Infectious Disease"/>
            <person name="Wu L."/>
            <person name="Ma J."/>
        </authorList>
    </citation>
    <scope>NUCLEOTIDE SEQUENCE [LARGE SCALE GENOMIC DNA]</scope>
    <source>
        <strain evidence="3">CCUG 63369</strain>
    </source>
</reference>
<feature type="compositionally biased region" description="Low complexity" evidence="1">
    <location>
        <begin position="1"/>
        <end position="24"/>
    </location>
</feature>
<evidence type="ECO:0000313" key="2">
    <source>
        <dbReference type="EMBL" id="MFD0804276.1"/>
    </source>
</evidence>
<comment type="caution">
    <text evidence="2">The sequence shown here is derived from an EMBL/GenBank/DDBJ whole genome shotgun (WGS) entry which is preliminary data.</text>
</comment>
<dbReference type="Gene3D" id="3.40.50.720">
    <property type="entry name" value="NAD(P)-binding Rossmann-like Domain"/>
    <property type="match status" value="1"/>
</dbReference>
<evidence type="ECO:0000313" key="3">
    <source>
        <dbReference type="Proteomes" id="UP001596956"/>
    </source>
</evidence>
<dbReference type="Proteomes" id="UP001596956">
    <property type="component" value="Unassembled WGS sequence"/>
</dbReference>
<feature type="region of interest" description="Disordered" evidence="1">
    <location>
        <begin position="1"/>
        <end position="32"/>
    </location>
</feature>